<dbReference type="InterPro" id="IPR036909">
    <property type="entry name" value="Cyt_c-like_dom_sf"/>
</dbReference>
<dbReference type="InterPro" id="IPR050597">
    <property type="entry name" value="Cytochrome_c_Oxidase_Subunit"/>
</dbReference>
<proteinExistence type="predicted"/>
<dbReference type="InterPro" id="IPR009056">
    <property type="entry name" value="Cyt_c-like_dom"/>
</dbReference>
<evidence type="ECO:0000313" key="9">
    <source>
        <dbReference type="EMBL" id="MEO1766085.1"/>
    </source>
</evidence>
<comment type="caution">
    <text evidence="9">The sequence shown here is derived from an EMBL/GenBank/DDBJ whole genome shotgun (WGS) entry which is preliminary data.</text>
</comment>
<evidence type="ECO:0000313" key="10">
    <source>
        <dbReference type="Proteomes" id="UP001482231"/>
    </source>
</evidence>
<dbReference type="EMBL" id="JBAJEX010000001">
    <property type="protein sequence ID" value="MEO1766085.1"/>
    <property type="molecule type" value="Genomic_DNA"/>
</dbReference>
<feature type="chain" id="PRO_5046081764" evidence="7">
    <location>
        <begin position="24"/>
        <end position="107"/>
    </location>
</feature>
<evidence type="ECO:0000256" key="1">
    <source>
        <dbReference type="ARBA" id="ARBA00022448"/>
    </source>
</evidence>
<dbReference type="Pfam" id="PF00034">
    <property type="entry name" value="Cytochrom_C"/>
    <property type="match status" value="1"/>
</dbReference>
<evidence type="ECO:0000256" key="4">
    <source>
        <dbReference type="ARBA" id="ARBA00022982"/>
    </source>
</evidence>
<evidence type="ECO:0000256" key="7">
    <source>
        <dbReference type="SAM" id="SignalP"/>
    </source>
</evidence>
<accession>A0ABV0EDI6</accession>
<evidence type="ECO:0000256" key="6">
    <source>
        <dbReference type="PROSITE-ProRule" id="PRU00433"/>
    </source>
</evidence>
<keyword evidence="10" id="KW-1185">Reference proteome</keyword>
<reference evidence="9 10" key="1">
    <citation type="submission" date="2024-02" db="EMBL/GenBank/DDBJ databases">
        <title>New thermophilic sulfur-oxidizing bacteria from a hot springs of the Uzon caldera (Kamchatka, Russia).</title>
        <authorList>
            <person name="Dukat A.M."/>
            <person name="Elcheninov A.G."/>
            <person name="Frolov E.N."/>
        </authorList>
    </citation>
    <scope>NUCLEOTIDE SEQUENCE [LARGE SCALE GENOMIC DNA]</scope>
    <source>
        <strain evidence="9 10">AK1</strain>
    </source>
</reference>
<sequence length="107" mass="11168">MSKHVLASLLVMLTAAASGSALAEGNAAAGKNKSSMCAGCHGIEGYRSVYPDTYRVPKIGGQHAEYIIAALKAYKAGERKHATMRAIAGSLSDQDMADLAAYYSDAK</sequence>
<name>A0ABV0EDI6_9BURK</name>
<evidence type="ECO:0000259" key="8">
    <source>
        <dbReference type="PROSITE" id="PS51007"/>
    </source>
</evidence>
<feature type="domain" description="Cytochrome c" evidence="8">
    <location>
        <begin position="25"/>
        <end position="107"/>
    </location>
</feature>
<gene>
    <name evidence="9" type="ORF">V6E02_02505</name>
</gene>
<feature type="signal peptide" evidence="7">
    <location>
        <begin position="1"/>
        <end position="23"/>
    </location>
</feature>
<keyword evidence="2 6" id="KW-0349">Heme</keyword>
<evidence type="ECO:0000256" key="5">
    <source>
        <dbReference type="ARBA" id="ARBA00023004"/>
    </source>
</evidence>
<keyword evidence="3 6" id="KW-0479">Metal-binding</keyword>
<keyword evidence="5 6" id="KW-0408">Iron</keyword>
<dbReference type="Proteomes" id="UP001482231">
    <property type="component" value="Unassembled WGS sequence"/>
</dbReference>
<keyword evidence="4" id="KW-0249">Electron transport</keyword>
<dbReference type="PANTHER" id="PTHR33751:SF9">
    <property type="entry name" value="CYTOCHROME C4"/>
    <property type="match status" value="1"/>
</dbReference>
<dbReference type="Gene3D" id="1.10.760.10">
    <property type="entry name" value="Cytochrome c-like domain"/>
    <property type="match status" value="1"/>
</dbReference>
<evidence type="ECO:0000256" key="3">
    <source>
        <dbReference type="ARBA" id="ARBA00022723"/>
    </source>
</evidence>
<dbReference type="PANTHER" id="PTHR33751">
    <property type="entry name" value="CBB3-TYPE CYTOCHROME C OXIDASE SUBUNIT FIXP"/>
    <property type="match status" value="1"/>
</dbReference>
<keyword evidence="7" id="KW-0732">Signal</keyword>
<organism evidence="9 10">
    <name type="scientific">Thiobacter aerophilum</name>
    <dbReference type="NCBI Taxonomy" id="3121275"/>
    <lineage>
        <taxon>Bacteria</taxon>
        <taxon>Pseudomonadati</taxon>
        <taxon>Pseudomonadota</taxon>
        <taxon>Betaproteobacteria</taxon>
        <taxon>Burkholderiales</taxon>
        <taxon>Thiobacteraceae</taxon>
        <taxon>Thiobacter</taxon>
    </lineage>
</organism>
<dbReference type="PROSITE" id="PS51007">
    <property type="entry name" value="CYTC"/>
    <property type="match status" value="1"/>
</dbReference>
<dbReference type="SUPFAM" id="SSF46626">
    <property type="entry name" value="Cytochrome c"/>
    <property type="match status" value="1"/>
</dbReference>
<evidence type="ECO:0000256" key="2">
    <source>
        <dbReference type="ARBA" id="ARBA00022617"/>
    </source>
</evidence>
<protein>
    <submittedName>
        <fullName evidence="9">Cytochrome c</fullName>
    </submittedName>
</protein>
<keyword evidence="1" id="KW-0813">Transport</keyword>